<dbReference type="SUPFAM" id="SSF53756">
    <property type="entry name" value="UDP-Glycosyltransferase/glycogen phosphorylase"/>
    <property type="match status" value="1"/>
</dbReference>
<keyword evidence="1" id="KW-0472">Membrane</keyword>
<evidence type="ECO:0000256" key="1">
    <source>
        <dbReference type="SAM" id="Phobius"/>
    </source>
</evidence>
<dbReference type="EMBL" id="LAZR01002444">
    <property type="protein sequence ID" value="KKN29974.1"/>
    <property type="molecule type" value="Genomic_DNA"/>
</dbReference>
<proteinExistence type="predicted"/>
<dbReference type="AlphaFoldDB" id="A0A0F9PIG2"/>
<reference evidence="2" key="1">
    <citation type="journal article" date="2015" name="Nature">
        <title>Complex archaea that bridge the gap between prokaryotes and eukaryotes.</title>
        <authorList>
            <person name="Spang A."/>
            <person name="Saw J.H."/>
            <person name="Jorgensen S.L."/>
            <person name="Zaremba-Niedzwiedzka K."/>
            <person name="Martijn J."/>
            <person name="Lind A.E."/>
            <person name="van Eijk R."/>
            <person name="Schleper C."/>
            <person name="Guy L."/>
            <person name="Ettema T.J."/>
        </authorList>
    </citation>
    <scope>NUCLEOTIDE SEQUENCE</scope>
</reference>
<dbReference type="Gene3D" id="3.40.50.2000">
    <property type="entry name" value="Glycogen Phosphorylase B"/>
    <property type="match status" value="1"/>
</dbReference>
<feature type="transmembrane region" description="Helical" evidence="1">
    <location>
        <begin position="57"/>
        <end position="76"/>
    </location>
</feature>
<name>A0A0F9PIG2_9ZZZZ</name>
<sequence>MERQYCLVHFWGWRGGCGHRMEELSAVLHARGQVRRINTWRALVKCLLSGTFSDKNVVVLFYTSVLAPVIILIRVLSRAKCCYMVRGDEFSYALQAKRPVRAVIALCLQELCRVSRCEFVFVSKDLQVVFERRLGILERKHLLPNTLGRRLPPTRRCDGKVGVVGDFETVKNIEWVIEHLSDGKYEVHLFGNQPVPDKWKRPWLTSHGVVDNLIKELNAVSVVVLSSTSEGFPNVLNDALLAGCSCMIHDTFPFEYLPVHKSWRFTLGTTDGRGDARSRGSGELRAMIDAAIAEGRDFKADNPELIAIIESNWEEKVWRVFR</sequence>
<keyword evidence="1" id="KW-0812">Transmembrane</keyword>
<keyword evidence="1" id="KW-1133">Transmembrane helix</keyword>
<accession>A0A0F9PIG2</accession>
<gene>
    <name evidence="2" type="ORF">LCGC14_0838630</name>
</gene>
<evidence type="ECO:0008006" key="3">
    <source>
        <dbReference type="Google" id="ProtNLM"/>
    </source>
</evidence>
<comment type="caution">
    <text evidence="2">The sequence shown here is derived from an EMBL/GenBank/DDBJ whole genome shotgun (WGS) entry which is preliminary data.</text>
</comment>
<evidence type="ECO:0000313" key="2">
    <source>
        <dbReference type="EMBL" id="KKN29974.1"/>
    </source>
</evidence>
<organism evidence="2">
    <name type="scientific">marine sediment metagenome</name>
    <dbReference type="NCBI Taxonomy" id="412755"/>
    <lineage>
        <taxon>unclassified sequences</taxon>
        <taxon>metagenomes</taxon>
        <taxon>ecological metagenomes</taxon>
    </lineage>
</organism>
<dbReference type="Pfam" id="PF13692">
    <property type="entry name" value="Glyco_trans_1_4"/>
    <property type="match status" value="1"/>
</dbReference>
<protein>
    <recommendedName>
        <fullName evidence="3">Glycosyl transferase family 1 domain-containing protein</fullName>
    </recommendedName>
</protein>